<protein>
    <submittedName>
        <fullName evidence="2">Antitoxin</fullName>
    </submittedName>
</protein>
<organism evidence="2 3">
    <name type="scientific">Streptomyces ossamyceticus</name>
    <dbReference type="NCBI Taxonomy" id="249581"/>
    <lineage>
        <taxon>Bacteria</taxon>
        <taxon>Bacillati</taxon>
        <taxon>Actinomycetota</taxon>
        <taxon>Actinomycetes</taxon>
        <taxon>Kitasatosporales</taxon>
        <taxon>Streptomycetaceae</taxon>
        <taxon>Streptomyces</taxon>
    </lineage>
</organism>
<dbReference type="InterPro" id="IPR028037">
    <property type="entry name" value="Antitoxin_Rv0909/MT0933"/>
</dbReference>
<reference evidence="2 3" key="1">
    <citation type="submission" date="2024-06" db="EMBL/GenBank/DDBJ databases">
        <title>The Natural Products Discovery Center: Release of the First 8490 Sequenced Strains for Exploring Actinobacteria Biosynthetic Diversity.</title>
        <authorList>
            <person name="Kalkreuter E."/>
            <person name="Kautsar S.A."/>
            <person name="Yang D."/>
            <person name="Bader C.D."/>
            <person name="Teijaro C.N."/>
            <person name="Fluegel L."/>
            <person name="Davis C.M."/>
            <person name="Simpson J.R."/>
            <person name="Lauterbach L."/>
            <person name="Steele A.D."/>
            <person name="Gui C."/>
            <person name="Meng S."/>
            <person name="Li G."/>
            <person name="Viehrig K."/>
            <person name="Ye F."/>
            <person name="Su P."/>
            <person name="Kiefer A.F."/>
            <person name="Nichols A."/>
            <person name="Cepeda A.J."/>
            <person name="Yan W."/>
            <person name="Fan B."/>
            <person name="Jiang Y."/>
            <person name="Adhikari A."/>
            <person name="Zheng C.-J."/>
            <person name="Schuster L."/>
            <person name="Cowan T.M."/>
            <person name="Smanski M.J."/>
            <person name="Chevrette M.G."/>
            <person name="De Carvalho L.P.S."/>
            <person name="Shen B."/>
        </authorList>
    </citation>
    <scope>NUCLEOTIDE SEQUENCE [LARGE SCALE GENOMIC DNA]</scope>
    <source>
        <strain evidence="2 3">NPDC006434</strain>
    </source>
</reference>
<keyword evidence="3" id="KW-1185">Reference proteome</keyword>
<dbReference type="Proteomes" id="UP001550210">
    <property type="component" value="Unassembled WGS sequence"/>
</dbReference>
<comment type="caution">
    <text evidence="2">The sequence shown here is derived from an EMBL/GenBank/DDBJ whole genome shotgun (WGS) entry which is preliminary data.</text>
</comment>
<evidence type="ECO:0000256" key="1">
    <source>
        <dbReference type="SAM" id="MobiDB-lite"/>
    </source>
</evidence>
<feature type="region of interest" description="Disordered" evidence="1">
    <location>
        <begin position="1"/>
        <end position="71"/>
    </location>
</feature>
<evidence type="ECO:0000313" key="2">
    <source>
        <dbReference type="EMBL" id="MET9847041.1"/>
    </source>
</evidence>
<evidence type="ECO:0000313" key="3">
    <source>
        <dbReference type="Proteomes" id="UP001550210"/>
    </source>
</evidence>
<gene>
    <name evidence="2" type="ORF">ABZZ21_21255</name>
</gene>
<sequence length="71" mass="7978">MSVMDKLKHMLKGHEEQAGKGVDRAGDFVDEKSQGKHRRHVDTAQDRLKQQLGTDQTGQTDPSGREEPPPR</sequence>
<proteinExistence type="predicted"/>
<feature type="compositionally biased region" description="Basic and acidic residues" evidence="1">
    <location>
        <begin position="1"/>
        <end position="34"/>
    </location>
</feature>
<dbReference type="Pfam" id="PF14013">
    <property type="entry name" value="MT0933_antitox"/>
    <property type="match status" value="1"/>
</dbReference>
<name>A0ABV2UZR7_9ACTN</name>
<accession>A0ABV2UZR7</accession>
<dbReference type="RefSeq" id="WP_355398270.1">
    <property type="nucleotide sequence ID" value="NZ_JBEGHN010000045.1"/>
</dbReference>
<feature type="compositionally biased region" description="Low complexity" evidence="1">
    <location>
        <begin position="50"/>
        <end position="61"/>
    </location>
</feature>
<dbReference type="EMBL" id="JBEXPZ010000027">
    <property type="protein sequence ID" value="MET9847041.1"/>
    <property type="molecule type" value="Genomic_DNA"/>
</dbReference>